<protein>
    <submittedName>
        <fullName evidence="1">Uncharacterized protein</fullName>
    </submittedName>
</protein>
<name>A0A3M0Z069_9BACT</name>
<comment type="caution">
    <text evidence="1">The sequence shown here is derived from an EMBL/GenBank/DDBJ whole genome shotgun (WGS) entry which is preliminary data.</text>
</comment>
<organism evidence="1 2">
    <name type="scientific">Candidatus Dojkabacteria bacterium</name>
    <dbReference type="NCBI Taxonomy" id="2099670"/>
    <lineage>
        <taxon>Bacteria</taxon>
        <taxon>Candidatus Dojkabacteria</taxon>
    </lineage>
</organism>
<dbReference type="EMBL" id="RFKV01000036">
    <property type="protein sequence ID" value="RMD77403.1"/>
    <property type="molecule type" value="Genomic_DNA"/>
</dbReference>
<reference evidence="1 2" key="1">
    <citation type="submission" date="2018-10" db="EMBL/GenBank/DDBJ databases">
        <title>Thermophilic Lithotrophy and Phototrophy in an Intertidal, Iron-rich, Geothermal Spring.</title>
        <authorList>
            <person name="Ward L.M."/>
            <person name="Idei A."/>
            <person name="Nakagawa M."/>
            <person name="Ueno Y."/>
            <person name="Fischer W."/>
            <person name="Mcglynn S.E."/>
        </authorList>
    </citation>
    <scope>NUCLEOTIDE SEQUENCE [LARGE SCALE GENOMIC DNA]</scope>
    <source>
        <strain evidence="1">J137</strain>
    </source>
</reference>
<dbReference type="AlphaFoldDB" id="A0A3M0Z069"/>
<sequence>MENLKEINLTNYLRGMPLKFSIIDESKIEIVDFGFSSAIVLPYRLVGNKILIRPRGYKDTTDIILRREELKPITEYTTSP</sequence>
<evidence type="ECO:0000313" key="2">
    <source>
        <dbReference type="Proteomes" id="UP000269410"/>
    </source>
</evidence>
<accession>A0A3M0Z069</accession>
<gene>
    <name evidence="1" type="ORF">D6810_01040</name>
</gene>
<proteinExistence type="predicted"/>
<dbReference type="Proteomes" id="UP000269410">
    <property type="component" value="Unassembled WGS sequence"/>
</dbReference>
<evidence type="ECO:0000313" key="1">
    <source>
        <dbReference type="EMBL" id="RMD77403.1"/>
    </source>
</evidence>